<keyword evidence="1" id="KW-0732">Signal</keyword>
<organism evidence="2 3">
    <name type="scientific">Azomonas agilis</name>
    <dbReference type="NCBI Taxonomy" id="116849"/>
    <lineage>
        <taxon>Bacteria</taxon>
        <taxon>Pseudomonadati</taxon>
        <taxon>Pseudomonadota</taxon>
        <taxon>Gammaproteobacteria</taxon>
        <taxon>Pseudomonadales</taxon>
        <taxon>Pseudomonadaceae</taxon>
        <taxon>Azomonas</taxon>
    </lineage>
</organism>
<evidence type="ECO:0000313" key="3">
    <source>
        <dbReference type="Proteomes" id="UP000319627"/>
    </source>
</evidence>
<accession>A0A562J1W9</accession>
<dbReference type="Proteomes" id="UP000319627">
    <property type="component" value="Unassembled WGS sequence"/>
</dbReference>
<evidence type="ECO:0008006" key="4">
    <source>
        <dbReference type="Google" id="ProtNLM"/>
    </source>
</evidence>
<protein>
    <recommendedName>
        <fullName evidence="4">DUF4198 domain-containing protein</fullName>
    </recommendedName>
</protein>
<evidence type="ECO:0000313" key="2">
    <source>
        <dbReference type="EMBL" id="TWH77186.1"/>
    </source>
</evidence>
<name>A0A562J1W9_9GAMM</name>
<feature type="signal peptide" evidence="1">
    <location>
        <begin position="1"/>
        <end position="26"/>
    </location>
</feature>
<evidence type="ECO:0000256" key="1">
    <source>
        <dbReference type="SAM" id="SignalP"/>
    </source>
</evidence>
<reference evidence="2 3" key="1">
    <citation type="submission" date="2019-07" db="EMBL/GenBank/DDBJ databases">
        <title>Genomic Encyclopedia of Type Strains, Phase I: the one thousand microbial genomes (KMG-I) project.</title>
        <authorList>
            <person name="Kyrpides N."/>
        </authorList>
    </citation>
    <scope>NUCLEOTIDE SEQUENCE [LARGE SCALE GENOMIC DNA]</scope>
    <source>
        <strain evidence="2 3">DSM 375</strain>
    </source>
</reference>
<comment type="caution">
    <text evidence="2">The sequence shown here is derived from an EMBL/GenBank/DDBJ whole genome shotgun (WGS) entry which is preliminary data.</text>
</comment>
<dbReference type="OrthoDB" id="5995861at2"/>
<dbReference type="AlphaFoldDB" id="A0A562J1W9"/>
<feature type="chain" id="PRO_5021913571" description="DUF4198 domain-containing protein" evidence="1">
    <location>
        <begin position="27"/>
        <end position="212"/>
    </location>
</feature>
<dbReference type="RefSeq" id="WP_144569876.1">
    <property type="nucleotide sequence ID" value="NZ_VLKG01000001.1"/>
</dbReference>
<keyword evidence="3" id="KW-1185">Reference proteome</keyword>
<gene>
    <name evidence="2" type="ORF">LX59_00089</name>
</gene>
<proteinExistence type="predicted"/>
<sequence length="212" mass="22751">MCIAVKRSLQWMATLSVLVVSLSTSAADYLWMEPVAGGVQVKYGTLDGKQLPMTEVSGLQASQGDTKNLPVQADGKAMKVTTSRSGDVRVVGHRVTPEGTLVLFQAKEGRNDIKPANDLELVPTTPNGNTFQLIWKGQKVAIPQAMLTTSEQGWNRVLRPDANGNVTLSTPFPATYVLDLSAKLNGSTTIDGKVYKDVLHTVSLSFKAGPSH</sequence>
<dbReference type="EMBL" id="VLKG01000001">
    <property type="protein sequence ID" value="TWH77186.1"/>
    <property type="molecule type" value="Genomic_DNA"/>
</dbReference>